<sequence length="277" mass="30503">MTGKRSDRAAPPSPAVMTGRKDPALTVRPVDYAAAAKEHARATNRPAAEPQVKEPSAPTPDRTDRRALDQDLRRRQKLAARIKTALEQNTARSLTDRDTLYSVVTGRPSPTGDGLVLNPPDDVVHVVGAWEATLADLQRVVEDPEDSWSADLGRTDYFLRGDLCVQIRRSDAQIVGIYRAGWALARRPEQPLPEEPGSGRSASRGRGTRYPTNQRELLNRLRGAGFVVVTSGPTHGKITHPDHPGRFLPYSSTPSGQRYGRHVVTAVKRVFDIDLRD</sequence>
<reference evidence="2 3" key="1">
    <citation type="submission" date="2018-10" db="EMBL/GenBank/DDBJ databases">
        <title>Kocuria sp. M5W7-7, whole genome shotgun sequence.</title>
        <authorList>
            <person name="Tuo L."/>
        </authorList>
    </citation>
    <scope>NUCLEOTIDE SEQUENCE [LARGE SCALE GENOMIC DNA]</scope>
    <source>
        <strain evidence="2 3">M5W7-7</strain>
    </source>
</reference>
<evidence type="ECO:0000313" key="3">
    <source>
        <dbReference type="Proteomes" id="UP000270616"/>
    </source>
</evidence>
<evidence type="ECO:0000256" key="1">
    <source>
        <dbReference type="SAM" id="MobiDB-lite"/>
    </source>
</evidence>
<comment type="caution">
    <text evidence="2">The sequence shown here is derived from an EMBL/GenBank/DDBJ whole genome shotgun (WGS) entry which is preliminary data.</text>
</comment>
<keyword evidence="3" id="KW-1185">Reference proteome</keyword>
<dbReference type="EMBL" id="RKMF01000021">
    <property type="protein sequence ID" value="ROZ61601.1"/>
    <property type="molecule type" value="Genomic_DNA"/>
</dbReference>
<dbReference type="RefSeq" id="WP_123826654.1">
    <property type="nucleotide sequence ID" value="NZ_RKMF01000021.1"/>
</dbReference>
<feature type="compositionally biased region" description="Low complexity" evidence="1">
    <location>
        <begin position="198"/>
        <end position="209"/>
    </location>
</feature>
<protein>
    <submittedName>
        <fullName evidence="2">Uncharacterized protein</fullName>
    </submittedName>
</protein>
<feature type="region of interest" description="Disordered" evidence="1">
    <location>
        <begin position="189"/>
        <end position="210"/>
    </location>
</feature>
<name>A0A3N3ZM00_9MICC</name>
<dbReference type="OrthoDB" id="4880945at2"/>
<gene>
    <name evidence="2" type="ORF">EDL96_12965</name>
</gene>
<organism evidence="2 3">
    <name type="scientific">Kocuria soli</name>
    <dbReference type="NCBI Taxonomy" id="2485125"/>
    <lineage>
        <taxon>Bacteria</taxon>
        <taxon>Bacillati</taxon>
        <taxon>Actinomycetota</taxon>
        <taxon>Actinomycetes</taxon>
        <taxon>Micrococcales</taxon>
        <taxon>Micrococcaceae</taxon>
        <taxon>Kocuria</taxon>
    </lineage>
</organism>
<feature type="region of interest" description="Disordered" evidence="1">
    <location>
        <begin position="1"/>
        <end position="69"/>
    </location>
</feature>
<evidence type="ECO:0000313" key="2">
    <source>
        <dbReference type="EMBL" id="ROZ61601.1"/>
    </source>
</evidence>
<dbReference type="Proteomes" id="UP000270616">
    <property type="component" value="Unassembled WGS sequence"/>
</dbReference>
<accession>A0A3N3ZM00</accession>
<proteinExistence type="predicted"/>
<dbReference type="AlphaFoldDB" id="A0A3N3ZM00"/>